<dbReference type="EMBL" id="JACGWN010000001">
    <property type="protein sequence ID" value="KAL0461713.1"/>
    <property type="molecule type" value="Genomic_DNA"/>
</dbReference>
<keyword evidence="1" id="KW-0812">Transmembrane</keyword>
<organism evidence="2">
    <name type="scientific">Sesamum latifolium</name>
    <dbReference type="NCBI Taxonomy" id="2727402"/>
    <lineage>
        <taxon>Eukaryota</taxon>
        <taxon>Viridiplantae</taxon>
        <taxon>Streptophyta</taxon>
        <taxon>Embryophyta</taxon>
        <taxon>Tracheophyta</taxon>
        <taxon>Spermatophyta</taxon>
        <taxon>Magnoliopsida</taxon>
        <taxon>eudicotyledons</taxon>
        <taxon>Gunneridae</taxon>
        <taxon>Pentapetalae</taxon>
        <taxon>asterids</taxon>
        <taxon>lamiids</taxon>
        <taxon>Lamiales</taxon>
        <taxon>Pedaliaceae</taxon>
        <taxon>Sesamum</taxon>
    </lineage>
</organism>
<dbReference type="GO" id="GO:0005504">
    <property type="term" value="F:fatty acid binding"/>
    <property type="evidence" value="ECO:0007669"/>
    <property type="project" value="TreeGrafter"/>
</dbReference>
<sequence length="89" mass="10093">MYQMVIHSDVAMTILVVILLWPYCESMVRKNFDEGLGASIKKLTEGKNQELMKKIMGEASDDIKLTLGSVTEISRLRGYTLQVKVKDEL</sequence>
<proteinExistence type="predicted"/>
<reference evidence="2" key="2">
    <citation type="journal article" date="2024" name="Plant">
        <title>Genomic evolution and insights into agronomic trait innovations of Sesamum species.</title>
        <authorList>
            <person name="Miao H."/>
            <person name="Wang L."/>
            <person name="Qu L."/>
            <person name="Liu H."/>
            <person name="Sun Y."/>
            <person name="Le M."/>
            <person name="Wang Q."/>
            <person name="Wei S."/>
            <person name="Zheng Y."/>
            <person name="Lin W."/>
            <person name="Duan Y."/>
            <person name="Cao H."/>
            <person name="Xiong S."/>
            <person name="Wang X."/>
            <person name="Wei L."/>
            <person name="Li C."/>
            <person name="Ma Q."/>
            <person name="Ju M."/>
            <person name="Zhao R."/>
            <person name="Li G."/>
            <person name="Mu C."/>
            <person name="Tian Q."/>
            <person name="Mei H."/>
            <person name="Zhang T."/>
            <person name="Gao T."/>
            <person name="Zhang H."/>
        </authorList>
    </citation>
    <scope>NUCLEOTIDE SEQUENCE</scope>
    <source>
        <strain evidence="2">KEN1</strain>
    </source>
</reference>
<keyword evidence="1" id="KW-1133">Transmembrane helix</keyword>
<reference evidence="2" key="1">
    <citation type="submission" date="2020-06" db="EMBL/GenBank/DDBJ databases">
        <authorList>
            <person name="Li T."/>
            <person name="Hu X."/>
            <person name="Zhang T."/>
            <person name="Song X."/>
            <person name="Zhang H."/>
            <person name="Dai N."/>
            <person name="Sheng W."/>
            <person name="Hou X."/>
            <person name="Wei L."/>
        </authorList>
    </citation>
    <scope>NUCLEOTIDE SEQUENCE</scope>
    <source>
        <strain evidence="2">KEN1</strain>
        <tissue evidence="2">Leaf</tissue>
    </source>
</reference>
<dbReference type="GO" id="GO:0009570">
    <property type="term" value="C:chloroplast stroma"/>
    <property type="evidence" value="ECO:0007669"/>
    <property type="project" value="TreeGrafter"/>
</dbReference>
<protein>
    <submittedName>
        <fullName evidence="2">Uncharacterized protein</fullName>
    </submittedName>
</protein>
<dbReference type="GO" id="GO:0006631">
    <property type="term" value="P:fatty acid metabolic process"/>
    <property type="evidence" value="ECO:0007669"/>
    <property type="project" value="TreeGrafter"/>
</dbReference>
<gene>
    <name evidence="2" type="ORF">Slati_0058900</name>
</gene>
<dbReference type="PANTHER" id="PTHR47589">
    <property type="entry name" value="FATTY-ACID-BINDING PROTEIN 1"/>
    <property type="match status" value="1"/>
</dbReference>
<name>A0AAW2Y7F3_9LAMI</name>
<dbReference type="InterPro" id="IPR016088">
    <property type="entry name" value="Chalcone_isomerase_3-sand"/>
</dbReference>
<keyword evidence="1" id="KW-0472">Membrane</keyword>
<evidence type="ECO:0000256" key="1">
    <source>
        <dbReference type="SAM" id="Phobius"/>
    </source>
</evidence>
<dbReference type="AlphaFoldDB" id="A0AAW2Y7F3"/>
<comment type="caution">
    <text evidence="2">The sequence shown here is derived from an EMBL/GenBank/DDBJ whole genome shotgun (WGS) entry which is preliminary data.</text>
</comment>
<dbReference type="Gene3D" id="3.50.70.10">
    <property type="match status" value="1"/>
</dbReference>
<accession>A0AAW2Y7F3</accession>
<evidence type="ECO:0000313" key="2">
    <source>
        <dbReference type="EMBL" id="KAL0461713.1"/>
    </source>
</evidence>
<dbReference type="PANTHER" id="PTHR47589:SF4">
    <property type="entry name" value="FATTY-ACID-BINDING PROTEIN 1-LIKE"/>
    <property type="match status" value="1"/>
</dbReference>
<feature type="transmembrane region" description="Helical" evidence="1">
    <location>
        <begin position="6"/>
        <end position="24"/>
    </location>
</feature>
<dbReference type="InterPro" id="IPR044228">
    <property type="entry name" value="FAP1"/>
</dbReference>